<dbReference type="EMBL" id="CP025085">
    <property type="protein sequence ID" value="AUH00679.1"/>
    <property type="molecule type" value="Genomic_DNA"/>
</dbReference>
<dbReference type="GO" id="GO:0016874">
    <property type="term" value="F:ligase activity"/>
    <property type="evidence" value="ECO:0007669"/>
    <property type="project" value="UniProtKB-KW"/>
</dbReference>
<reference evidence="6 9" key="3">
    <citation type="submission" date="2017-11" db="EMBL/GenBank/DDBJ databases">
        <title>Complete genome sequence of Serratia sp. ATCC 39006 LacA.</title>
        <authorList>
            <person name="Hampton H.G."/>
            <person name="Jackson S.A."/>
            <person name="Jauregui R."/>
            <person name="Poulter G.T.M."/>
            <person name="Salmond G.P.C."/>
            <person name="Fineran P.C."/>
        </authorList>
    </citation>
    <scope>NUCLEOTIDE SEQUENCE [LARGE SCALE GENOMIC DNA]</scope>
    <source>
        <strain evidence="6 9">ATCC 39006</strain>
    </source>
</reference>
<evidence type="ECO:0000256" key="4">
    <source>
        <dbReference type="PROSITE-ProRule" id="PRU00409"/>
    </source>
</evidence>
<dbReference type="InterPro" id="IPR052032">
    <property type="entry name" value="ATP-dep_AA_Ligase"/>
</dbReference>
<dbReference type="PIRSF" id="PIRSF029120">
    <property type="entry name" value="UCP029120"/>
    <property type="match status" value="1"/>
</dbReference>
<dbReference type="PANTHER" id="PTHR43585:SF2">
    <property type="entry name" value="ATP-GRASP ENZYME FSQD"/>
    <property type="match status" value="1"/>
</dbReference>
<keyword evidence="8" id="KW-1185">Reference proteome</keyword>
<evidence type="ECO:0000313" key="6">
    <source>
        <dbReference type="EMBL" id="AUH00679.1"/>
    </source>
</evidence>
<reference evidence="7" key="4">
    <citation type="submission" date="2017-11" db="EMBL/GenBank/DDBJ databases">
        <title>Complete genome sequence of Serratia sp. ATCC 39006.</title>
        <authorList>
            <person name="Hampton H.G."/>
            <person name="Jackson S.A."/>
            <person name="Jauregui R."/>
            <person name="Poulter G.T.M."/>
            <person name="Salmond G.P.C."/>
            <person name="Fineran P.C."/>
        </authorList>
    </citation>
    <scope>NUCLEOTIDE SEQUENCE</scope>
    <source>
        <strain evidence="7">ATCC 39006</strain>
    </source>
</reference>
<evidence type="ECO:0000259" key="5">
    <source>
        <dbReference type="PROSITE" id="PS50975"/>
    </source>
</evidence>
<evidence type="ECO:0000256" key="3">
    <source>
        <dbReference type="ARBA" id="ARBA00022840"/>
    </source>
</evidence>
<keyword evidence="2 4" id="KW-0547">Nucleotide-binding</keyword>
<dbReference type="Pfam" id="PF15632">
    <property type="entry name" value="ATPgrasp_Ter"/>
    <property type="match status" value="1"/>
</dbReference>
<dbReference type="OrthoDB" id="9803907at2"/>
<dbReference type="EMBL" id="CP025084">
    <property type="protein sequence ID" value="AUH05000.1"/>
    <property type="molecule type" value="Genomic_DNA"/>
</dbReference>
<feature type="domain" description="ATP-grasp" evidence="5">
    <location>
        <begin position="121"/>
        <end position="316"/>
    </location>
</feature>
<accession>A0A2I5T7X2</accession>
<dbReference type="InterPro" id="IPR011761">
    <property type="entry name" value="ATP-grasp"/>
</dbReference>
<dbReference type="Proteomes" id="UP000233778">
    <property type="component" value="Chromosome"/>
</dbReference>
<dbReference type="PANTHER" id="PTHR43585">
    <property type="entry name" value="FUMIPYRROLE BIOSYNTHESIS PROTEIN C"/>
    <property type="match status" value="1"/>
</dbReference>
<dbReference type="GO" id="GO:0046872">
    <property type="term" value="F:metal ion binding"/>
    <property type="evidence" value="ECO:0007669"/>
    <property type="project" value="InterPro"/>
</dbReference>
<organism evidence="7 8">
    <name type="scientific">Serratia sp. (strain ATCC 39006)</name>
    <name type="common">Prodigiosinella confusarubida</name>
    <dbReference type="NCBI Taxonomy" id="104623"/>
    <lineage>
        <taxon>Bacteria</taxon>
        <taxon>Pseudomonadati</taxon>
        <taxon>Pseudomonadota</taxon>
        <taxon>Gammaproteobacteria</taxon>
        <taxon>Enterobacterales</taxon>
        <taxon>Pectobacteriaceae</taxon>
        <taxon>Prodigiosinella</taxon>
    </lineage>
</organism>
<keyword evidence="1" id="KW-0436">Ligase</keyword>
<reference evidence="7" key="2">
    <citation type="submission" date="2013-09" db="EMBL/GenBank/DDBJ databases">
        <authorList>
            <person name="Wang G."/>
            <person name="Yang Y."/>
            <person name="Su Y."/>
        </authorList>
    </citation>
    <scope>NUCLEOTIDE SEQUENCE</scope>
    <source>
        <strain evidence="7">ATCC 39006</strain>
    </source>
</reference>
<evidence type="ECO:0000313" key="9">
    <source>
        <dbReference type="Proteomes" id="UP000233778"/>
    </source>
</evidence>
<dbReference type="PROSITE" id="PS50975">
    <property type="entry name" value="ATP_GRASP"/>
    <property type="match status" value="1"/>
</dbReference>
<keyword evidence="3 4" id="KW-0067">ATP-binding</keyword>
<dbReference type="KEGG" id="sera:Ser39006_013235"/>
<dbReference type="RefSeq" id="WP_021016098.1">
    <property type="nucleotide sequence ID" value="NZ_CP025084.1"/>
</dbReference>
<dbReference type="SUPFAM" id="SSF56059">
    <property type="entry name" value="Glutathione synthetase ATP-binding domain-like"/>
    <property type="match status" value="1"/>
</dbReference>
<reference evidence="7 8" key="1">
    <citation type="journal article" date="2013" name="Genome Announc.">
        <title>Draft genome sequence of Serratia sp. strain ATCC 39006, a model bacterium for analysis of the biosynthesis and regulation of prodigiosin, a carbapenem, and gas vesicles.</title>
        <authorList>
            <person name="Fineran P.C."/>
            <person name="Iglesias Cans M.C."/>
            <person name="Ramsay J.P."/>
            <person name="Wilf N.M."/>
            <person name="Cossyleon D."/>
            <person name="McNeil M.B."/>
            <person name="Williamson N.R."/>
            <person name="Monson R.E."/>
            <person name="Becher S.A."/>
            <person name="Stanton J.A."/>
            <person name="Brugger K."/>
            <person name="Brown S.D."/>
            <person name="Salmond G.P."/>
        </authorList>
    </citation>
    <scope>NUCLEOTIDE SEQUENCE [LARGE SCALE GENOMIC DNA]</scope>
    <source>
        <strain evidence="7">ATCC 39006</strain>
        <strain evidence="8">ATCC 39006 / SC 11482</strain>
    </source>
</reference>
<sequence>MSHVIWIMEGLSSQRDIILGIKDYCKKFNKNVTLIASHRHSRNEILSLADIALIEPHEDEQRLAFITATVKRYGVSVIHTGRNCQWFETHRQDIEVLGVALTTGATSTAMFELANDKVKFANFMKEHGLPVVPSIRVETAKELRYHIETNRHSPSGKKLLCVKPVTGIYGMGFWHFDDNASAMAAFTHPDSREVHPEIYLHALEQQDALEPLVLMPYLPGPEYSVDMLVERGKVIAAVARRKEGALQYLEQSGPAYELGKSCAELMQADGLVNVQTRDNDNGAPVLLEINLRPSGGIGYTRHSGVNLSGLFVMRQLGFIEESKAVIAETTGNFIPAVVRSFIDVVVYNPTLNNLSFSKGDT</sequence>
<gene>
    <name evidence="6" type="ORF">CWC46_13230</name>
    <name evidence="7" type="ORF">Ser39006_013235</name>
</gene>
<evidence type="ECO:0000256" key="2">
    <source>
        <dbReference type="ARBA" id="ARBA00022741"/>
    </source>
</evidence>
<dbReference type="STRING" id="104623.Ser39006_02835"/>
<dbReference type="KEGG" id="serq:CWC46_13230"/>
<evidence type="ECO:0000313" key="7">
    <source>
        <dbReference type="EMBL" id="AUH05000.1"/>
    </source>
</evidence>
<dbReference type="GO" id="GO:0005524">
    <property type="term" value="F:ATP binding"/>
    <property type="evidence" value="ECO:0007669"/>
    <property type="project" value="UniProtKB-UniRule"/>
</dbReference>
<proteinExistence type="predicted"/>
<dbReference type="AlphaFoldDB" id="A0A2I5T7X2"/>
<evidence type="ECO:0000313" key="8">
    <source>
        <dbReference type="Proteomes" id="UP000017700"/>
    </source>
</evidence>
<protein>
    <submittedName>
        <fullName evidence="7">Carbamoyl-phosphate synthase large chain</fullName>
    </submittedName>
</protein>
<dbReference type="Gene3D" id="3.30.470.20">
    <property type="entry name" value="ATP-grasp fold, B domain"/>
    <property type="match status" value="1"/>
</dbReference>
<dbReference type="InterPro" id="IPR011226">
    <property type="entry name" value="ATP-grasp_fam"/>
</dbReference>
<name>A0A2I5T7X2_SERS3</name>
<dbReference type="Proteomes" id="UP000017700">
    <property type="component" value="Chromosome"/>
</dbReference>
<evidence type="ECO:0000256" key="1">
    <source>
        <dbReference type="ARBA" id="ARBA00022598"/>
    </source>
</evidence>